<dbReference type="AlphaFoldDB" id="A0A0A9FU62"/>
<dbReference type="EMBL" id="GBRH01183122">
    <property type="protein sequence ID" value="JAE14774.1"/>
    <property type="molecule type" value="Transcribed_RNA"/>
</dbReference>
<accession>A0A0A9FU62</accession>
<reference evidence="1" key="1">
    <citation type="submission" date="2014-09" db="EMBL/GenBank/DDBJ databases">
        <authorList>
            <person name="Magalhaes I.L.F."/>
            <person name="Oliveira U."/>
            <person name="Santos F.R."/>
            <person name="Vidigal T.H.D.A."/>
            <person name="Brescovit A.D."/>
            <person name="Santos A.J."/>
        </authorList>
    </citation>
    <scope>NUCLEOTIDE SEQUENCE</scope>
    <source>
        <tissue evidence="1">Shoot tissue taken approximately 20 cm above the soil surface</tissue>
    </source>
</reference>
<proteinExistence type="predicted"/>
<reference evidence="1" key="2">
    <citation type="journal article" date="2015" name="Data Brief">
        <title>Shoot transcriptome of the giant reed, Arundo donax.</title>
        <authorList>
            <person name="Barrero R.A."/>
            <person name="Guerrero F.D."/>
            <person name="Moolhuijzen P."/>
            <person name="Goolsby J.A."/>
            <person name="Tidwell J."/>
            <person name="Bellgard S.E."/>
            <person name="Bellgard M.I."/>
        </authorList>
    </citation>
    <scope>NUCLEOTIDE SEQUENCE</scope>
    <source>
        <tissue evidence="1">Shoot tissue taken approximately 20 cm above the soil surface</tissue>
    </source>
</reference>
<organism evidence="1">
    <name type="scientific">Arundo donax</name>
    <name type="common">Giant reed</name>
    <name type="synonym">Donax arundinaceus</name>
    <dbReference type="NCBI Taxonomy" id="35708"/>
    <lineage>
        <taxon>Eukaryota</taxon>
        <taxon>Viridiplantae</taxon>
        <taxon>Streptophyta</taxon>
        <taxon>Embryophyta</taxon>
        <taxon>Tracheophyta</taxon>
        <taxon>Spermatophyta</taxon>
        <taxon>Magnoliopsida</taxon>
        <taxon>Liliopsida</taxon>
        <taxon>Poales</taxon>
        <taxon>Poaceae</taxon>
        <taxon>PACMAD clade</taxon>
        <taxon>Arundinoideae</taxon>
        <taxon>Arundineae</taxon>
        <taxon>Arundo</taxon>
    </lineage>
</organism>
<evidence type="ECO:0000313" key="1">
    <source>
        <dbReference type="EMBL" id="JAE14774.1"/>
    </source>
</evidence>
<sequence>MKLNPSRSLGYALLLYTVETVFQSVLWDISKSINRRLKDAPQIKQSI</sequence>
<protein>
    <submittedName>
        <fullName evidence="1">Uncharacterized protein</fullName>
    </submittedName>
</protein>
<name>A0A0A9FU62_ARUDO</name>